<evidence type="ECO:0000259" key="2">
    <source>
        <dbReference type="Pfam" id="PF26605"/>
    </source>
</evidence>
<dbReference type="HOGENOM" id="CLU_015143_1_1_1"/>
<reference evidence="4" key="1">
    <citation type="journal article" date="2006" name="Science">
        <title>Phytophthora genome sequences uncover evolutionary origins and mechanisms of pathogenesis.</title>
        <authorList>
            <person name="Tyler B.M."/>
            <person name="Tripathy S."/>
            <person name="Zhang X."/>
            <person name="Dehal P."/>
            <person name="Jiang R.H."/>
            <person name="Aerts A."/>
            <person name="Arredondo F.D."/>
            <person name="Baxter L."/>
            <person name="Bensasson D."/>
            <person name="Beynon J.L."/>
            <person name="Chapman J."/>
            <person name="Damasceno C.M."/>
            <person name="Dorrance A.E."/>
            <person name="Dou D."/>
            <person name="Dickerman A.W."/>
            <person name="Dubchak I.L."/>
            <person name="Garbelotto M."/>
            <person name="Gijzen M."/>
            <person name="Gordon S.G."/>
            <person name="Govers F."/>
            <person name="Grunwald N.J."/>
            <person name="Huang W."/>
            <person name="Ivors K.L."/>
            <person name="Jones R.W."/>
            <person name="Kamoun S."/>
            <person name="Krampis K."/>
            <person name="Lamour K.H."/>
            <person name="Lee M.K."/>
            <person name="McDonald W.H."/>
            <person name="Medina M."/>
            <person name="Meijer H.J."/>
            <person name="Nordberg E.K."/>
            <person name="Maclean D.J."/>
            <person name="Ospina-Giraldo M.D."/>
            <person name="Morris P.F."/>
            <person name="Phuntumart V."/>
            <person name="Putnam N.H."/>
            <person name="Rash S."/>
            <person name="Rose J.K."/>
            <person name="Sakihama Y."/>
            <person name="Salamov A.A."/>
            <person name="Savidor A."/>
            <person name="Scheuring C.F."/>
            <person name="Smith B.M."/>
            <person name="Sobral B.W."/>
            <person name="Terry A."/>
            <person name="Torto-Alalibo T.A."/>
            <person name="Win J."/>
            <person name="Xu Z."/>
            <person name="Zhang H."/>
            <person name="Grigoriev I.V."/>
            <person name="Rokhsar D.S."/>
            <person name="Boore J.L."/>
        </authorList>
    </citation>
    <scope>NUCLEOTIDE SEQUENCE [LARGE SCALE GENOMIC DNA]</scope>
    <source>
        <strain evidence="4">Pr102</strain>
    </source>
</reference>
<dbReference type="Gene3D" id="3.80.10.10">
    <property type="entry name" value="Ribonuclease Inhibitor"/>
    <property type="match status" value="1"/>
</dbReference>
<dbReference type="Proteomes" id="UP000005238">
    <property type="component" value="Unassembled WGS sequence"/>
</dbReference>
<dbReference type="InterPro" id="IPR058256">
    <property type="entry name" value="WLGC"/>
</dbReference>
<dbReference type="InParanoid" id="H3HB13"/>
<sequence>MSVAPSADAVDGPHIRHLGSSWLLRFQLRRQIAPVAAAYSKKSASRPHARLAANRLMHTEDYDNGQFWLIVEREPFVKWSSAIGFAVVDVGYVAVLVKMFMFRGIARRANSKKTPKSWYVKVAERCKLQDVVKVWADLTGYNATFRKFFNVFLKAGDLVFQGLILHRTLEQGFPESLAIGYAYFVCLNGLTCVFNIVSAKNSAFAEILIDSVYFDRAVFLVNVEVLDEGTFERFARMQADPAQVALFRINFDSLRIKSVMDFMLDATEAVRALAVAGTLQGLQLINRELKKFPEELRGCTGIETMHIEGKYGSRNLVSLPNDLFSDLPMLTFLHLGNHYHLANIPPFDGTPNLRSLTLAILLSVIDLPPLKNLPRLEALALVQIPQVAAIPDMSSLACLSRLTLYRPNRVCCNGFMGSCNLTDSYCMYDPVFDVPGATCLAENDPRKASPAALRIFARFPHTICQRTPLSLAIEALSDTPTPERIATARMQVVACSVDQPFIQVRRVQIQRGVGLPCDPHEEAWLGCKAKSSGA</sequence>
<feature type="domain" description="WLGC" evidence="2">
    <location>
        <begin position="488"/>
        <end position="528"/>
    </location>
</feature>
<dbReference type="VEuPathDB" id="FungiDB:KRP22_7197"/>
<accession>H3HB13</accession>
<dbReference type="OMA" id="LNAPEMI"/>
<dbReference type="EnsemblProtists" id="Phyra93612">
    <property type="protein sequence ID" value="Phyra93612"/>
    <property type="gene ID" value="Phyra93612"/>
</dbReference>
<evidence type="ECO:0000256" key="1">
    <source>
        <dbReference type="SAM" id="Phobius"/>
    </source>
</evidence>
<dbReference type="EMBL" id="DS566000">
    <property type="status" value="NOT_ANNOTATED_CDS"/>
    <property type="molecule type" value="Genomic_DNA"/>
</dbReference>
<proteinExistence type="predicted"/>
<name>H3HB13_PHYRM</name>
<dbReference type="InterPro" id="IPR032675">
    <property type="entry name" value="LRR_dom_sf"/>
</dbReference>
<keyword evidence="1" id="KW-1133">Transmembrane helix</keyword>
<dbReference type="VEuPathDB" id="FungiDB:KRP23_9901"/>
<reference evidence="3" key="2">
    <citation type="submission" date="2015-06" db="UniProtKB">
        <authorList>
            <consortium name="EnsemblProtists"/>
        </authorList>
    </citation>
    <scope>IDENTIFICATION</scope>
    <source>
        <strain evidence="3">Pr102</strain>
    </source>
</reference>
<feature type="transmembrane region" description="Helical" evidence="1">
    <location>
        <begin position="82"/>
        <end position="102"/>
    </location>
</feature>
<dbReference type="eggNOG" id="ENOG502RBDB">
    <property type="taxonomic scope" value="Eukaryota"/>
</dbReference>
<protein>
    <recommendedName>
        <fullName evidence="2">WLGC domain-containing protein</fullName>
    </recommendedName>
</protein>
<dbReference type="SUPFAM" id="SSF52058">
    <property type="entry name" value="L domain-like"/>
    <property type="match status" value="1"/>
</dbReference>
<keyword evidence="4" id="KW-1185">Reference proteome</keyword>
<organism evidence="3 4">
    <name type="scientific">Phytophthora ramorum</name>
    <name type="common">Sudden oak death agent</name>
    <dbReference type="NCBI Taxonomy" id="164328"/>
    <lineage>
        <taxon>Eukaryota</taxon>
        <taxon>Sar</taxon>
        <taxon>Stramenopiles</taxon>
        <taxon>Oomycota</taxon>
        <taxon>Peronosporomycetes</taxon>
        <taxon>Peronosporales</taxon>
        <taxon>Peronosporaceae</taxon>
        <taxon>Phytophthora</taxon>
    </lineage>
</organism>
<dbReference type="AlphaFoldDB" id="H3HB13"/>
<keyword evidence="1" id="KW-0472">Membrane</keyword>
<dbReference type="Pfam" id="PF26605">
    <property type="entry name" value="WLGC"/>
    <property type="match status" value="1"/>
</dbReference>
<evidence type="ECO:0000313" key="4">
    <source>
        <dbReference type="Proteomes" id="UP000005238"/>
    </source>
</evidence>
<keyword evidence="1" id="KW-0812">Transmembrane</keyword>
<evidence type="ECO:0000313" key="3">
    <source>
        <dbReference type="EnsemblProtists" id="Phyra93612"/>
    </source>
</evidence>